<dbReference type="InterPro" id="IPR045087">
    <property type="entry name" value="Cu-oxidase_fam"/>
</dbReference>
<comment type="similarity">
    <text evidence="1">Belongs to the multicopper oxidase family.</text>
</comment>
<evidence type="ECO:0000256" key="1">
    <source>
        <dbReference type="ARBA" id="ARBA00010609"/>
    </source>
</evidence>
<dbReference type="STRING" id="542762.A0A4S4EWC7"/>
<feature type="region of interest" description="Disordered" evidence="2">
    <location>
        <begin position="1"/>
        <end position="25"/>
    </location>
</feature>
<evidence type="ECO:0000259" key="3">
    <source>
        <dbReference type="Pfam" id="PF00394"/>
    </source>
</evidence>
<reference evidence="5 6" key="1">
    <citation type="journal article" date="2018" name="Proc. Natl. Acad. Sci. U.S.A.">
        <title>Draft genome sequence of Camellia sinensis var. sinensis provides insights into the evolution of the tea genome and tea quality.</title>
        <authorList>
            <person name="Wei C."/>
            <person name="Yang H."/>
            <person name="Wang S."/>
            <person name="Zhao J."/>
            <person name="Liu C."/>
            <person name="Gao L."/>
            <person name="Xia E."/>
            <person name="Lu Y."/>
            <person name="Tai Y."/>
            <person name="She G."/>
            <person name="Sun J."/>
            <person name="Cao H."/>
            <person name="Tong W."/>
            <person name="Gao Q."/>
            <person name="Li Y."/>
            <person name="Deng W."/>
            <person name="Jiang X."/>
            <person name="Wang W."/>
            <person name="Chen Q."/>
            <person name="Zhang S."/>
            <person name="Li H."/>
            <person name="Wu J."/>
            <person name="Wang P."/>
            <person name="Li P."/>
            <person name="Shi C."/>
            <person name="Zheng F."/>
            <person name="Jian J."/>
            <person name="Huang B."/>
            <person name="Shan D."/>
            <person name="Shi M."/>
            <person name="Fang C."/>
            <person name="Yue Y."/>
            <person name="Li F."/>
            <person name="Li D."/>
            <person name="Wei S."/>
            <person name="Han B."/>
            <person name="Jiang C."/>
            <person name="Yin Y."/>
            <person name="Xia T."/>
            <person name="Zhang Z."/>
            <person name="Bennetzen J.L."/>
            <person name="Zhao S."/>
            <person name="Wan X."/>
        </authorList>
    </citation>
    <scope>NUCLEOTIDE SEQUENCE [LARGE SCALE GENOMIC DNA]</scope>
    <source>
        <strain evidence="6">cv. Shuchazao</strain>
        <tissue evidence="5">Leaf</tissue>
    </source>
</reference>
<organism evidence="5 6">
    <name type="scientific">Camellia sinensis var. sinensis</name>
    <name type="common">China tea</name>
    <dbReference type="NCBI Taxonomy" id="542762"/>
    <lineage>
        <taxon>Eukaryota</taxon>
        <taxon>Viridiplantae</taxon>
        <taxon>Streptophyta</taxon>
        <taxon>Embryophyta</taxon>
        <taxon>Tracheophyta</taxon>
        <taxon>Spermatophyta</taxon>
        <taxon>Magnoliopsida</taxon>
        <taxon>eudicotyledons</taxon>
        <taxon>Gunneridae</taxon>
        <taxon>Pentapetalae</taxon>
        <taxon>asterids</taxon>
        <taxon>Ericales</taxon>
        <taxon>Theaceae</taxon>
        <taxon>Camellia</taxon>
    </lineage>
</organism>
<dbReference type="Pfam" id="PF00394">
    <property type="entry name" value="Cu-oxidase"/>
    <property type="match status" value="1"/>
</dbReference>
<keyword evidence="6" id="KW-1185">Reference proteome</keyword>
<dbReference type="InterPro" id="IPR008972">
    <property type="entry name" value="Cupredoxin"/>
</dbReference>
<dbReference type="Gene3D" id="2.60.40.420">
    <property type="entry name" value="Cupredoxins - blue copper proteins"/>
    <property type="match status" value="2"/>
</dbReference>
<feature type="domain" description="Plastocyanin-like" evidence="4">
    <location>
        <begin position="181"/>
        <end position="232"/>
    </location>
</feature>
<dbReference type="InterPro" id="IPR011707">
    <property type="entry name" value="Cu-oxidase-like_N"/>
</dbReference>
<sequence length="459" mass="49734">MAGLSINENASMTQQKGTSPGSLSENMFFESAVNPNHQASNNVLNGILGSQATGVNANSMFPLGPMAYNIPSGLMFSPAFPSQPVNYGAMGNFLTQQQFLSTISNFQQVGNLQSQNTGVSHAAGTKGVYSSPLPDIFNPNIPTRTPSSVMNSSKKEDTKAFDFISKTAYSLSGAGDALRINGPEYATQCPICPGNSYTYRFNIIGHEETLWWHAHSQWLQATVYGALIICPKVGHSYPFLKPYREFPIPLGTYKVNVARGKTYLLRIINAAMNNQFFFKIADQKMTVVAVDATYITPMVIDVIVIAPGQTIDALLTADQLAASYYMAVHTYISSEGVPDATASTTGIIVYENAMSSTPRMPVLPAFNDTPTAYKSYTNLTALVNAPHWVPVPLNTDEHMFVTVSLGLVPCEAGSTCAGPLQQRLAASLNNASFEFNTKLSMMEAFFNNVDGIYTTDFLD</sequence>
<dbReference type="Proteomes" id="UP000306102">
    <property type="component" value="Unassembled WGS sequence"/>
</dbReference>
<gene>
    <name evidence="5" type="ORF">TEA_028094</name>
</gene>
<protein>
    <submittedName>
        <fullName evidence="5">Uncharacterized protein</fullName>
    </submittedName>
</protein>
<dbReference type="InterPro" id="IPR001117">
    <property type="entry name" value="Cu-oxidase_2nd"/>
</dbReference>
<evidence type="ECO:0000313" key="6">
    <source>
        <dbReference type="Proteomes" id="UP000306102"/>
    </source>
</evidence>
<proteinExistence type="inferred from homology"/>
<evidence type="ECO:0000259" key="4">
    <source>
        <dbReference type="Pfam" id="PF07732"/>
    </source>
</evidence>
<dbReference type="SUPFAM" id="SSF49503">
    <property type="entry name" value="Cupredoxins"/>
    <property type="match status" value="2"/>
</dbReference>
<name>A0A4S4EWC7_CAMSN</name>
<accession>A0A4S4EWC7</accession>
<evidence type="ECO:0000256" key="2">
    <source>
        <dbReference type="SAM" id="MobiDB-lite"/>
    </source>
</evidence>
<dbReference type="AlphaFoldDB" id="A0A4S4EWC7"/>
<dbReference type="EMBL" id="SDRB02001457">
    <property type="protein sequence ID" value="THG21289.1"/>
    <property type="molecule type" value="Genomic_DNA"/>
</dbReference>
<evidence type="ECO:0000313" key="5">
    <source>
        <dbReference type="EMBL" id="THG21289.1"/>
    </source>
</evidence>
<dbReference type="GO" id="GO:0005507">
    <property type="term" value="F:copper ion binding"/>
    <property type="evidence" value="ECO:0007669"/>
    <property type="project" value="InterPro"/>
</dbReference>
<feature type="domain" description="Plastocyanin-like" evidence="3">
    <location>
        <begin position="250"/>
        <end position="353"/>
    </location>
</feature>
<dbReference type="GO" id="GO:0016491">
    <property type="term" value="F:oxidoreductase activity"/>
    <property type="evidence" value="ECO:0007669"/>
    <property type="project" value="TreeGrafter"/>
</dbReference>
<dbReference type="Pfam" id="PF07732">
    <property type="entry name" value="Cu-oxidase_3"/>
    <property type="match status" value="1"/>
</dbReference>
<dbReference type="PANTHER" id="PTHR11709">
    <property type="entry name" value="MULTI-COPPER OXIDASE"/>
    <property type="match status" value="1"/>
</dbReference>
<comment type="caution">
    <text evidence="5">The sequence shown here is derived from an EMBL/GenBank/DDBJ whole genome shotgun (WGS) entry which is preliminary data.</text>
</comment>
<dbReference type="PANTHER" id="PTHR11709:SF9">
    <property type="entry name" value="LACCASE-7"/>
    <property type="match status" value="1"/>
</dbReference>